<dbReference type="Pfam" id="PF13148">
    <property type="entry name" value="DUF3987"/>
    <property type="match status" value="1"/>
</dbReference>
<dbReference type="EMBL" id="AP019514">
    <property type="protein sequence ID" value="BBI63558.1"/>
    <property type="molecule type" value="Genomic_DNA"/>
</dbReference>
<protein>
    <submittedName>
        <fullName evidence="1">Uncharacterized protein</fullName>
    </submittedName>
</protein>
<dbReference type="AlphaFoldDB" id="A0A455UGW8"/>
<dbReference type="InterPro" id="IPR025048">
    <property type="entry name" value="DUF3987"/>
</dbReference>
<evidence type="ECO:0000313" key="1">
    <source>
        <dbReference type="EMBL" id="BBI63558.1"/>
    </source>
</evidence>
<proteinExistence type="predicted"/>
<accession>A0A455UGW8</accession>
<sequence length="227" mass="26017">MYATSTIGTREGNNNKEDDNDRYLSNFYERISKLLRTTLKSTNGKLSDPTVLTFTPIAQKNWENTYQIIESQCLPGGVYENAFDHASKLLDNIDRIAALIHLCERKDDDDNEIDEGTFLFACEIGMRYTLHFLTYFSVPTKIQMDAEKIYNKLFAKLGHSKELFGLSYVSQHTHLTVKEIKQALPLLEKKALSHFTAQIATNSFLTQTRMIEWVLVAGWHDAPKSVR</sequence>
<gene>
    <name evidence="1" type="ORF">HSBAA_48640</name>
</gene>
<organism evidence="1 2">
    <name type="scientific">Vreelandella sulfidaeris</name>
    <dbReference type="NCBI Taxonomy" id="115553"/>
    <lineage>
        <taxon>Bacteria</taxon>
        <taxon>Pseudomonadati</taxon>
        <taxon>Pseudomonadota</taxon>
        <taxon>Gammaproteobacteria</taxon>
        <taxon>Oceanospirillales</taxon>
        <taxon>Halomonadaceae</taxon>
        <taxon>Vreelandella</taxon>
    </lineage>
</organism>
<reference evidence="1 2" key="1">
    <citation type="journal article" date="2019" name="Microbiol. Resour. Announc.">
        <title>Complete Genome Sequence of Halomonas sulfidaeris Strain Esulfide1 Isolated from a Metal Sulfide Rock at a Depth of 2,200 Meters, Obtained Using Nanopore Sequencing.</title>
        <authorList>
            <person name="Saito M."/>
            <person name="Nishigata A."/>
            <person name="Galipon J."/>
            <person name="Arakawa K."/>
        </authorList>
    </citation>
    <scope>NUCLEOTIDE SEQUENCE [LARGE SCALE GENOMIC DNA]</scope>
    <source>
        <strain evidence="1 2">ATCC BAA-803</strain>
    </source>
</reference>
<dbReference type="KEGG" id="hsr:HSBAA_48640"/>
<dbReference type="Proteomes" id="UP000320231">
    <property type="component" value="Chromosome"/>
</dbReference>
<name>A0A455UGW8_9GAMM</name>
<evidence type="ECO:0000313" key="2">
    <source>
        <dbReference type="Proteomes" id="UP000320231"/>
    </source>
</evidence>